<gene>
    <name evidence="10" type="primary">nad1</name>
</gene>
<evidence type="ECO:0000256" key="5">
    <source>
        <dbReference type="ARBA" id="ARBA00023136"/>
    </source>
</evidence>
<dbReference type="GO" id="GO:0008137">
    <property type="term" value="F:NADH dehydrogenase (ubiquinone) activity"/>
    <property type="evidence" value="ECO:0007669"/>
    <property type="project" value="UniProtKB-EC"/>
</dbReference>
<feature type="transmembrane region" description="Helical" evidence="8">
    <location>
        <begin position="183"/>
        <end position="201"/>
    </location>
</feature>
<keyword evidence="9" id="KW-0732">Signal</keyword>
<evidence type="ECO:0000313" key="10">
    <source>
        <dbReference type="EMBL" id="ALQ28777.1"/>
    </source>
</evidence>
<proteinExistence type="inferred from homology"/>
<dbReference type="EC" id="7.1.1.2" evidence="7"/>
<dbReference type="GO" id="GO:0003954">
    <property type="term" value="F:NADH dehydrogenase activity"/>
    <property type="evidence" value="ECO:0007669"/>
    <property type="project" value="TreeGrafter"/>
</dbReference>
<comment type="catalytic activity">
    <reaction evidence="7">
        <text>a ubiquinone + NADH + 5 H(+)(in) = a ubiquinol + NAD(+) + 4 H(+)(out)</text>
        <dbReference type="Rhea" id="RHEA:29091"/>
        <dbReference type="Rhea" id="RHEA-COMP:9565"/>
        <dbReference type="Rhea" id="RHEA-COMP:9566"/>
        <dbReference type="ChEBI" id="CHEBI:15378"/>
        <dbReference type="ChEBI" id="CHEBI:16389"/>
        <dbReference type="ChEBI" id="CHEBI:17976"/>
        <dbReference type="ChEBI" id="CHEBI:57540"/>
        <dbReference type="ChEBI" id="CHEBI:57945"/>
        <dbReference type="EC" id="7.1.1.2"/>
    </reaction>
</comment>
<dbReference type="PANTHER" id="PTHR11432">
    <property type="entry name" value="NADH DEHYDROGENASE SUBUNIT 1"/>
    <property type="match status" value="1"/>
</dbReference>
<feature type="transmembrane region" description="Helical" evidence="8">
    <location>
        <begin position="128"/>
        <end position="147"/>
    </location>
</feature>
<dbReference type="InterPro" id="IPR001694">
    <property type="entry name" value="NADH_UbQ_OxRdtase_su1/FPO"/>
</dbReference>
<keyword evidence="5 8" id="KW-0472">Membrane</keyword>
<evidence type="ECO:0000256" key="1">
    <source>
        <dbReference type="ARBA" id="ARBA00004141"/>
    </source>
</evidence>
<keyword evidence="3 6" id="KW-0812">Transmembrane</keyword>
<organism evidence="10">
    <name type="scientific">Euglena gracilis var. bacillaris</name>
    <dbReference type="NCBI Taxonomy" id="158060"/>
    <lineage>
        <taxon>Eukaryota</taxon>
        <taxon>Discoba</taxon>
        <taxon>Euglenozoa</taxon>
        <taxon>Euglenida</taxon>
        <taxon>Spirocuta</taxon>
        <taxon>Euglenophyceae</taxon>
        <taxon>Euglenales</taxon>
        <taxon>Euglenaceae</taxon>
        <taxon>Euglena</taxon>
    </lineage>
</organism>
<dbReference type="AlphaFoldDB" id="A0A0S2YRS5"/>
<geneLocation type="mitochondrion" evidence="10"/>
<feature type="transmembrane region" description="Helical" evidence="8">
    <location>
        <begin position="221"/>
        <end position="240"/>
    </location>
</feature>
<name>A0A0S2YRS5_EUGGR</name>
<sequence>MLIVLSLSSLLTVLERKGLASSQRRIGPSYNGWFGLVQIVQDGIKLIYKDYNRYNNINNKYIMISCILNFIYSYLLFIFIYIDLILYINISYIIFMIIIILMINHITIIICGIVINNSKWTILSSIRLILLYFMYDIIFLLILLYLSPINNLGINLLYNNNNLNLNNYIESQFYYINLYKYPLLLYIYIFIVLIEAGRIPVDLIESESELISGYSIEYSGFLYALFASAEYSIILFHSILLSLLFFSYYSFNILFIHITILFFIFVIIRSTLPRFKYTNLFNLTYYYILPFILTYLLLL</sequence>
<evidence type="ECO:0000256" key="8">
    <source>
        <dbReference type="SAM" id="Phobius"/>
    </source>
</evidence>
<feature type="transmembrane region" description="Helical" evidence="8">
    <location>
        <begin position="246"/>
        <end position="268"/>
    </location>
</feature>
<evidence type="ECO:0000256" key="9">
    <source>
        <dbReference type="SAM" id="SignalP"/>
    </source>
</evidence>
<reference evidence="10" key="1">
    <citation type="journal article" date="2015" name="Genome Biol. Evol.">
        <title>Unexpectedly Streamlined Mitochondrial Genome of the Euglenozoan Euglena gracilis.</title>
        <authorList>
            <person name="Dobakova E."/>
            <person name="Flegontov P."/>
            <person name="Skalicky T."/>
            <person name="Lukes J."/>
        </authorList>
    </citation>
    <scope>NUCLEOTIDE SEQUENCE</scope>
</reference>
<evidence type="ECO:0000256" key="7">
    <source>
        <dbReference type="RuleBase" id="RU000473"/>
    </source>
</evidence>
<dbReference type="PANTHER" id="PTHR11432:SF3">
    <property type="entry name" value="NADH-UBIQUINONE OXIDOREDUCTASE CHAIN 1"/>
    <property type="match status" value="1"/>
</dbReference>
<accession>A0A0S2YRS5</accession>
<dbReference type="GO" id="GO:0005743">
    <property type="term" value="C:mitochondrial inner membrane"/>
    <property type="evidence" value="ECO:0007669"/>
    <property type="project" value="UniProtKB-SubCell"/>
</dbReference>
<feature type="transmembrane region" description="Helical" evidence="8">
    <location>
        <begin position="88"/>
        <end position="116"/>
    </location>
</feature>
<protein>
    <recommendedName>
        <fullName evidence="7">NADH-ubiquinone oxidoreductase chain 1</fullName>
        <ecNumber evidence="7">7.1.1.2</ecNumber>
    </recommendedName>
</protein>
<dbReference type="EMBL" id="KT732265">
    <property type="protein sequence ID" value="ALQ28777.1"/>
    <property type="molecule type" value="Genomic_DNA"/>
</dbReference>
<evidence type="ECO:0000256" key="2">
    <source>
        <dbReference type="ARBA" id="ARBA00010535"/>
    </source>
</evidence>
<keyword evidence="7 10" id="KW-0496">Mitochondrion</keyword>
<keyword evidence="4 8" id="KW-1133">Transmembrane helix</keyword>
<dbReference type="GO" id="GO:0009060">
    <property type="term" value="P:aerobic respiration"/>
    <property type="evidence" value="ECO:0007669"/>
    <property type="project" value="TreeGrafter"/>
</dbReference>
<feature type="chain" id="PRO_5006608133" description="NADH-ubiquinone oxidoreductase chain 1" evidence="9">
    <location>
        <begin position="21"/>
        <end position="299"/>
    </location>
</feature>
<comment type="subcellular location">
    <subcellularLocation>
        <location evidence="1">Membrane</location>
        <topology evidence="1">Multi-pass membrane protein</topology>
    </subcellularLocation>
    <subcellularLocation>
        <location evidence="6">Mitochondrion inner membrane</location>
        <topology evidence="6">Multi-pass membrane protein</topology>
    </subcellularLocation>
</comment>
<feature type="transmembrane region" description="Helical" evidence="8">
    <location>
        <begin position="60"/>
        <end position="82"/>
    </location>
</feature>
<dbReference type="Pfam" id="PF00146">
    <property type="entry name" value="NADHdh"/>
    <property type="match status" value="1"/>
</dbReference>
<comment type="similarity">
    <text evidence="2 6">Belongs to the complex I subunit 1 family.</text>
</comment>
<keyword evidence="6" id="KW-0520">NAD</keyword>
<evidence type="ECO:0000256" key="3">
    <source>
        <dbReference type="ARBA" id="ARBA00022692"/>
    </source>
</evidence>
<evidence type="ECO:0000256" key="4">
    <source>
        <dbReference type="ARBA" id="ARBA00022989"/>
    </source>
</evidence>
<feature type="transmembrane region" description="Helical" evidence="8">
    <location>
        <begin position="280"/>
        <end position="298"/>
    </location>
</feature>
<keyword evidence="7" id="KW-0830">Ubiquinone</keyword>
<evidence type="ECO:0000256" key="6">
    <source>
        <dbReference type="RuleBase" id="RU000471"/>
    </source>
</evidence>
<feature type="signal peptide" evidence="9">
    <location>
        <begin position="1"/>
        <end position="20"/>
    </location>
</feature>